<sequence length="160" mass="18150">MLNCSFWLSHYSQSLFLSSRRSPVARSVHRLLVCSSVFPGGGWRPGDHLRRPFFVLRRLQRLPPGPMGRSVIPPPSSGGCGPRRQASEGAPAHYEKEPAGSTFSELSISRRHLLSANWPLGVPHMGLQEARYRIPGGETGPNRFWDQVQNFWTRFNWDRN</sequence>
<dbReference type="Proteomes" id="UP001153076">
    <property type="component" value="Unassembled WGS sequence"/>
</dbReference>
<organism evidence="2 3">
    <name type="scientific">Carnegiea gigantea</name>
    <dbReference type="NCBI Taxonomy" id="171969"/>
    <lineage>
        <taxon>Eukaryota</taxon>
        <taxon>Viridiplantae</taxon>
        <taxon>Streptophyta</taxon>
        <taxon>Embryophyta</taxon>
        <taxon>Tracheophyta</taxon>
        <taxon>Spermatophyta</taxon>
        <taxon>Magnoliopsida</taxon>
        <taxon>eudicotyledons</taxon>
        <taxon>Gunneridae</taxon>
        <taxon>Pentapetalae</taxon>
        <taxon>Caryophyllales</taxon>
        <taxon>Cactineae</taxon>
        <taxon>Cactaceae</taxon>
        <taxon>Cactoideae</taxon>
        <taxon>Echinocereeae</taxon>
        <taxon>Carnegiea</taxon>
    </lineage>
</organism>
<accession>A0A9Q1KQN1</accession>
<reference evidence="2" key="1">
    <citation type="submission" date="2022-04" db="EMBL/GenBank/DDBJ databases">
        <title>Carnegiea gigantea Genome sequencing and assembly v2.</title>
        <authorList>
            <person name="Copetti D."/>
            <person name="Sanderson M.J."/>
            <person name="Burquez A."/>
            <person name="Wojciechowski M.F."/>
        </authorList>
    </citation>
    <scope>NUCLEOTIDE SEQUENCE</scope>
    <source>
        <strain evidence="2">SGP5-SGP5p</strain>
        <tissue evidence="2">Aerial part</tissue>
    </source>
</reference>
<proteinExistence type="predicted"/>
<dbReference type="EMBL" id="JAKOGI010000035">
    <property type="protein sequence ID" value="KAJ8447773.1"/>
    <property type="molecule type" value="Genomic_DNA"/>
</dbReference>
<dbReference type="AlphaFoldDB" id="A0A9Q1KQN1"/>
<name>A0A9Q1KQN1_9CARY</name>
<keyword evidence="3" id="KW-1185">Reference proteome</keyword>
<protein>
    <submittedName>
        <fullName evidence="2">Uncharacterized protein</fullName>
    </submittedName>
</protein>
<evidence type="ECO:0000313" key="2">
    <source>
        <dbReference type="EMBL" id="KAJ8447773.1"/>
    </source>
</evidence>
<evidence type="ECO:0000256" key="1">
    <source>
        <dbReference type="SAM" id="MobiDB-lite"/>
    </source>
</evidence>
<comment type="caution">
    <text evidence="2">The sequence shown here is derived from an EMBL/GenBank/DDBJ whole genome shotgun (WGS) entry which is preliminary data.</text>
</comment>
<evidence type="ECO:0000313" key="3">
    <source>
        <dbReference type="Proteomes" id="UP001153076"/>
    </source>
</evidence>
<gene>
    <name evidence="2" type="ORF">Cgig2_015136</name>
</gene>
<feature type="region of interest" description="Disordered" evidence="1">
    <location>
        <begin position="65"/>
        <end position="96"/>
    </location>
</feature>